<dbReference type="GO" id="GO:0005737">
    <property type="term" value="C:cytoplasm"/>
    <property type="evidence" value="ECO:0007669"/>
    <property type="project" value="UniProtKB-SubCell"/>
</dbReference>
<dbReference type="GO" id="GO:0005634">
    <property type="term" value="C:nucleus"/>
    <property type="evidence" value="ECO:0007669"/>
    <property type="project" value="UniProtKB-SubCell"/>
</dbReference>
<proteinExistence type="predicted"/>
<evidence type="ECO:0000313" key="7">
    <source>
        <dbReference type="EMBL" id="CAK9154815.1"/>
    </source>
</evidence>
<dbReference type="InterPro" id="IPR038214">
    <property type="entry name" value="WPP_sf"/>
</dbReference>
<dbReference type="Pfam" id="PF13943">
    <property type="entry name" value="WPP"/>
    <property type="match status" value="1"/>
</dbReference>
<feature type="domain" description="WPP" evidence="6">
    <location>
        <begin position="49"/>
        <end position="139"/>
    </location>
</feature>
<reference evidence="7 8" key="1">
    <citation type="submission" date="2024-02" db="EMBL/GenBank/DDBJ databases">
        <authorList>
            <person name="Vignale AGUSTIN F."/>
            <person name="Sosa J E."/>
            <person name="Modenutti C."/>
        </authorList>
    </citation>
    <scope>NUCLEOTIDE SEQUENCE [LARGE SCALE GENOMIC DNA]</scope>
</reference>
<organism evidence="7 8">
    <name type="scientific">Ilex paraguariensis</name>
    <name type="common">yerba mate</name>
    <dbReference type="NCBI Taxonomy" id="185542"/>
    <lineage>
        <taxon>Eukaryota</taxon>
        <taxon>Viridiplantae</taxon>
        <taxon>Streptophyta</taxon>
        <taxon>Embryophyta</taxon>
        <taxon>Tracheophyta</taxon>
        <taxon>Spermatophyta</taxon>
        <taxon>Magnoliopsida</taxon>
        <taxon>eudicotyledons</taxon>
        <taxon>Gunneridae</taxon>
        <taxon>Pentapetalae</taxon>
        <taxon>asterids</taxon>
        <taxon>campanulids</taxon>
        <taxon>Aquifoliales</taxon>
        <taxon>Aquifoliaceae</taxon>
        <taxon>Ilex</taxon>
    </lineage>
</organism>
<comment type="caution">
    <text evidence="7">The sequence shown here is derived from an EMBL/GenBank/DDBJ whole genome shotgun (WGS) entry which is preliminary data.</text>
</comment>
<dbReference type="PANTHER" id="PTHR34362:SF1">
    <property type="entry name" value="WPP DOMAIN-CONTAINING PROTEIN 1-RELATED"/>
    <property type="match status" value="1"/>
</dbReference>
<feature type="region of interest" description="Disordered" evidence="5">
    <location>
        <begin position="1"/>
        <end position="52"/>
    </location>
</feature>
<keyword evidence="8" id="KW-1185">Reference proteome</keyword>
<sequence>MTENLQEENVVSAPDEEPKAPATTTTMAETTEPQAQQHIETKKPTSMTFNIWPPTQRTRDAIVNRLIETLSTQSVLSKRYGTLPPEEASEVAKRIEEAAFAAAGASASSDDDGIEVLQVYSKEISKLMLETVKSRSAAALTPEKASESAVVEPTSAASSEEISSDKIES</sequence>
<dbReference type="Proteomes" id="UP001642360">
    <property type="component" value="Unassembled WGS sequence"/>
</dbReference>
<comment type="subcellular location">
    <subcellularLocation>
        <location evidence="2">Cytoplasm</location>
    </subcellularLocation>
    <subcellularLocation>
        <location evidence="1">Nucleus</location>
    </subcellularLocation>
</comment>
<keyword evidence="4" id="KW-0539">Nucleus</keyword>
<dbReference type="AlphaFoldDB" id="A0ABC8SG71"/>
<name>A0ABC8SG71_9AQUA</name>
<dbReference type="InterPro" id="IPR025265">
    <property type="entry name" value="WPP_dom"/>
</dbReference>
<evidence type="ECO:0000256" key="2">
    <source>
        <dbReference type="ARBA" id="ARBA00004496"/>
    </source>
</evidence>
<gene>
    <name evidence="7" type="ORF">ILEXP_LOCUS23168</name>
</gene>
<evidence type="ECO:0000256" key="5">
    <source>
        <dbReference type="SAM" id="MobiDB-lite"/>
    </source>
</evidence>
<feature type="compositionally biased region" description="Low complexity" evidence="5">
    <location>
        <begin position="20"/>
        <end position="33"/>
    </location>
</feature>
<evidence type="ECO:0000256" key="1">
    <source>
        <dbReference type="ARBA" id="ARBA00004123"/>
    </source>
</evidence>
<dbReference type="PANTHER" id="PTHR34362">
    <property type="entry name" value="WPP DOMAIN-CONTAINING PROTEIN 1-RELATED"/>
    <property type="match status" value="1"/>
</dbReference>
<feature type="compositionally biased region" description="Polar residues" evidence="5">
    <location>
        <begin position="34"/>
        <end position="52"/>
    </location>
</feature>
<feature type="region of interest" description="Disordered" evidence="5">
    <location>
        <begin position="137"/>
        <end position="169"/>
    </location>
</feature>
<dbReference type="InterPro" id="IPR044692">
    <property type="entry name" value="WPP1/2/3"/>
</dbReference>
<evidence type="ECO:0000259" key="6">
    <source>
        <dbReference type="Pfam" id="PF13943"/>
    </source>
</evidence>
<dbReference type="Gene3D" id="1.10.246.200">
    <property type="entry name" value="WPP domain"/>
    <property type="match status" value="1"/>
</dbReference>
<keyword evidence="3" id="KW-0963">Cytoplasm</keyword>
<evidence type="ECO:0000313" key="8">
    <source>
        <dbReference type="Proteomes" id="UP001642360"/>
    </source>
</evidence>
<accession>A0ABC8SG71</accession>
<protein>
    <recommendedName>
        <fullName evidence="6">WPP domain-containing protein</fullName>
    </recommendedName>
</protein>
<evidence type="ECO:0000256" key="4">
    <source>
        <dbReference type="ARBA" id="ARBA00023242"/>
    </source>
</evidence>
<evidence type="ECO:0000256" key="3">
    <source>
        <dbReference type="ARBA" id="ARBA00022490"/>
    </source>
</evidence>
<dbReference type="EMBL" id="CAUOFW020002587">
    <property type="protein sequence ID" value="CAK9154815.1"/>
    <property type="molecule type" value="Genomic_DNA"/>
</dbReference>